<dbReference type="InterPro" id="IPR056177">
    <property type="entry name" value="CRF-BP_N"/>
</dbReference>
<dbReference type="Pfam" id="PF05428">
    <property type="entry name" value="CRF-BP_N"/>
    <property type="match status" value="1"/>
</dbReference>
<feature type="disulfide bond" evidence="11">
    <location>
        <begin position="238"/>
        <end position="265"/>
    </location>
</feature>
<evidence type="ECO:0000259" key="14">
    <source>
        <dbReference type="Pfam" id="PF23541"/>
    </source>
</evidence>
<dbReference type="InterPro" id="IPR056178">
    <property type="entry name" value="CRF-BP_C"/>
</dbReference>
<evidence type="ECO:0000313" key="15">
    <source>
        <dbReference type="Proteomes" id="UP000515156"/>
    </source>
</evidence>
<protein>
    <recommendedName>
        <fullName evidence="3 10">Corticotropin-releasing factor-binding protein</fullName>
        <shortName evidence="10">CRF-BP</shortName>
        <shortName evidence="10">CRF-binding protein</shortName>
    </recommendedName>
    <alternativeName>
        <fullName evidence="9 10">Corticotropin-releasing hormone-binding protein</fullName>
    </alternativeName>
</protein>
<keyword evidence="15" id="KW-1185">Reference proteome</keyword>
<evidence type="ECO:0000256" key="9">
    <source>
        <dbReference type="ARBA" id="ARBA00033162"/>
    </source>
</evidence>
<dbReference type="InParanoid" id="A0A6P7WY28"/>
<proteinExistence type="inferred from homology"/>
<evidence type="ECO:0000256" key="6">
    <source>
        <dbReference type="ARBA" id="ARBA00023157"/>
    </source>
</evidence>
<feature type="disulfide bond" evidence="11">
    <location>
        <begin position="183"/>
        <end position="205"/>
    </location>
</feature>
<comment type="subcellular location">
    <subcellularLocation>
        <location evidence="1 10">Secreted</location>
    </subcellularLocation>
</comment>
<dbReference type="KEGG" id="muo:115462280"/>
<dbReference type="GO" id="GO:0051460">
    <property type="term" value="P:negative regulation of corticotropin secretion"/>
    <property type="evidence" value="ECO:0007669"/>
    <property type="project" value="TreeGrafter"/>
</dbReference>
<gene>
    <name evidence="16" type="primary">CRHBP</name>
</gene>
<feature type="chain" id="PRO_5028056402" description="Corticotropin-releasing factor-binding protein" evidence="12">
    <location>
        <begin position="24"/>
        <end position="323"/>
    </location>
</feature>
<dbReference type="AlphaFoldDB" id="A0A6P7WY28"/>
<evidence type="ECO:0000259" key="13">
    <source>
        <dbReference type="Pfam" id="PF05428"/>
    </source>
</evidence>
<feature type="domain" description="Corticotropin-releasing factor binding protein N-terminal" evidence="13">
    <location>
        <begin position="52"/>
        <end position="177"/>
    </location>
</feature>
<dbReference type="RefSeq" id="XP_030048152.1">
    <property type="nucleotide sequence ID" value="XM_030192292.1"/>
</dbReference>
<dbReference type="FunCoup" id="A0A6P7WY28">
    <property type="interactions" value="20"/>
</dbReference>
<evidence type="ECO:0000313" key="16">
    <source>
        <dbReference type="RefSeq" id="XP_030048152.1"/>
    </source>
</evidence>
<dbReference type="PIRSF" id="PIRSF009279">
    <property type="entry name" value="CRF_bd"/>
    <property type="match status" value="1"/>
</dbReference>
<sequence length="323" mass="36632">MTSVCRLQWYFILIFSAALKGESRYLEVRDAAEDDVFSLLKSNLKRDLSERQIYRRSLRCIDMLSIEGQFTFTAEKPELQCVLFLIGDPEELITVEYNFVNIDCRGGDFLKVFDGWIIKGEKFPSSLDHPLPTSERYIDFCDPGSTRATVQASQNVAMVFFRIQEPGNGFIITIRKIPNIFPCNVISQTANGRFTMVIPHQHRNCSFSIIYPVVIKISDLTLGYFNDLQLKKPPPIGCQGSGDFVELLGGAGLDPSKMFPLADLCYSFHGPAQMKIGCDNTVVRMVSSGKYINRLTFEYDPFHRPGLENEQENNVDEVCFPVK</sequence>
<comment type="similarity">
    <text evidence="2 10">Belongs to the CRF-binding protein family.</text>
</comment>
<dbReference type="PANTHER" id="PTHR10278">
    <property type="entry name" value="CORTICOTROPIN-RELEASING FACTOR-BINDING PROTEIN"/>
    <property type="match status" value="1"/>
</dbReference>
<dbReference type="SUPFAM" id="SSF49854">
    <property type="entry name" value="Spermadhesin, CUB domain"/>
    <property type="match status" value="1"/>
</dbReference>
<evidence type="ECO:0000256" key="10">
    <source>
        <dbReference type="PIRNR" id="PIRNR009279"/>
    </source>
</evidence>
<dbReference type="GeneID" id="115462280"/>
<evidence type="ECO:0000256" key="2">
    <source>
        <dbReference type="ARBA" id="ARBA00008313"/>
    </source>
</evidence>
<dbReference type="OrthoDB" id="10056927at2759"/>
<evidence type="ECO:0000256" key="1">
    <source>
        <dbReference type="ARBA" id="ARBA00004613"/>
    </source>
</evidence>
<feature type="disulfide bond" evidence="11">
    <location>
        <begin position="60"/>
        <end position="81"/>
    </location>
</feature>
<evidence type="ECO:0000256" key="8">
    <source>
        <dbReference type="ARBA" id="ARBA00024997"/>
    </source>
</evidence>
<keyword evidence="6 11" id="KW-1015">Disulfide bond</keyword>
<dbReference type="Pfam" id="PF23541">
    <property type="entry name" value="CRF-BP_C"/>
    <property type="match status" value="1"/>
</dbReference>
<comment type="function">
    <text evidence="8 10">Binds CRF and inactivates it. May prevent inappropriate pituitary-adrenal stimulation in pregnancy.</text>
</comment>
<evidence type="ECO:0000256" key="3">
    <source>
        <dbReference type="ARBA" id="ARBA00015713"/>
    </source>
</evidence>
<dbReference type="GO" id="GO:0005615">
    <property type="term" value="C:extracellular space"/>
    <property type="evidence" value="ECO:0007669"/>
    <property type="project" value="TreeGrafter"/>
</dbReference>
<feature type="domain" description="Corticotropin-releasing factor binding protein C-terminal" evidence="14">
    <location>
        <begin position="185"/>
        <end position="304"/>
    </location>
</feature>
<evidence type="ECO:0000256" key="4">
    <source>
        <dbReference type="ARBA" id="ARBA00022525"/>
    </source>
</evidence>
<accession>A0A6P7WY28</accession>
<dbReference type="Proteomes" id="UP000515156">
    <property type="component" value="Chromosome 2"/>
</dbReference>
<dbReference type="GO" id="GO:0051424">
    <property type="term" value="F:corticotropin-releasing hormone binding"/>
    <property type="evidence" value="ECO:0007669"/>
    <property type="project" value="UniProtKB-UniRule"/>
</dbReference>
<keyword evidence="5 12" id="KW-0732">Signal</keyword>
<feature type="signal peptide" evidence="12">
    <location>
        <begin position="1"/>
        <end position="23"/>
    </location>
</feature>
<feature type="disulfide bond" evidence="11">
    <location>
        <begin position="104"/>
        <end position="141"/>
    </location>
</feature>
<dbReference type="InterPro" id="IPR008435">
    <property type="entry name" value="CRF-bd"/>
</dbReference>
<dbReference type="CTD" id="1393"/>
<keyword evidence="4 10" id="KW-0964">Secreted</keyword>
<evidence type="ECO:0000256" key="7">
    <source>
        <dbReference type="ARBA" id="ARBA00023180"/>
    </source>
</evidence>
<dbReference type="GO" id="GO:0009755">
    <property type="term" value="P:hormone-mediated signaling pathway"/>
    <property type="evidence" value="ECO:0007669"/>
    <property type="project" value="TreeGrafter"/>
</dbReference>
<evidence type="ECO:0000256" key="12">
    <source>
        <dbReference type="SAM" id="SignalP"/>
    </source>
</evidence>
<dbReference type="PANTHER" id="PTHR10278:SF0">
    <property type="entry name" value="CORTICOTROPIN-RELEASING FACTOR-BINDING PROTEIN"/>
    <property type="match status" value="1"/>
</dbReference>
<feature type="disulfide bond" evidence="11">
    <location>
        <begin position="278"/>
        <end position="319"/>
    </location>
</feature>
<keyword evidence="7" id="KW-0325">Glycoprotein</keyword>
<reference evidence="16" key="1">
    <citation type="submission" date="2025-08" db="UniProtKB">
        <authorList>
            <consortium name="RefSeq"/>
        </authorList>
    </citation>
    <scope>IDENTIFICATION</scope>
</reference>
<dbReference type="InterPro" id="IPR035914">
    <property type="entry name" value="Sperma_CUB_dom_sf"/>
</dbReference>
<evidence type="ECO:0000256" key="11">
    <source>
        <dbReference type="PIRSR" id="PIRSR009279-50"/>
    </source>
</evidence>
<name>A0A6P7WY28_9AMPH</name>
<evidence type="ECO:0000256" key="5">
    <source>
        <dbReference type="ARBA" id="ARBA00022729"/>
    </source>
</evidence>
<organism evidence="15 16">
    <name type="scientific">Microcaecilia unicolor</name>
    <dbReference type="NCBI Taxonomy" id="1415580"/>
    <lineage>
        <taxon>Eukaryota</taxon>
        <taxon>Metazoa</taxon>
        <taxon>Chordata</taxon>
        <taxon>Craniata</taxon>
        <taxon>Vertebrata</taxon>
        <taxon>Euteleostomi</taxon>
        <taxon>Amphibia</taxon>
        <taxon>Gymnophiona</taxon>
        <taxon>Siphonopidae</taxon>
        <taxon>Microcaecilia</taxon>
    </lineage>
</organism>